<dbReference type="SMART" id="SM00359">
    <property type="entry name" value="PUA"/>
    <property type="match status" value="1"/>
</dbReference>
<dbReference type="InterPro" id="IPR002478">
    <property type="entry name" value="PUA"/>
</dbReference>
<dbReference type="PROSITE" id="PS50890">
    <property type="entry name" value="PUA"/>
    <property type="match status" value="1"/>
</dbReference>
<dbReference type="CDD" id="cd11609">
    <property type="entry name" value="MCT1_N"/>
    <property type="match status" value="1"/>
</dbReference>
<sequence length="714" mass="78967">MRYHENVVGYLSRTSNPGPDSCHNNTNRSSQGNIDLLGVLTSPNTLPATQTPITTLSIMDQYLMFWSHAKSTGNQVLVIRRVTVSEKKGELRGWCFMSLALSVGITSADSMLTKQGMEHYIYPHCLLPLLQHSTALHNVLTLTHVHNHKFPLTPPCGHPSLRHPSPASPQPAHPSPASPQPCITPGSAAPQPCITPAQHHPRLSGTPSSAAPQPCITPGSAAPQAQRHPSPASPQAQREARQEFTSATLFFLCDLHRPICSFLAPDPFFNADLALVWRLKLLNLGEISPWKFPPGGKFQDSKGEIYPEGHLNIFYSMCNVPKTWGAESEFTTNTQQTRLLILCCYLPPATMFKKAMSICLLAYSSHSYRRRRLFDEKESVSGTQQLKSSVQKGIRHRLVECFPSLKGDYLEKVLPKKDAFRIVKCLSRDFLATECGITVMAYNPNFDFTALLFHEHIELLVRSDGELLFFRQRESSWMPTLKLLHKCKPQKVDVDKGAIRFILSGANIMCRGLTSPGAKMSEVEQDTVVAVMAEGKQHALCVGVCSLSTQDIAKTNKGTQNSVTKNNTQLYSWRPTKSTLGESLPGSNNPGMTAAITNELCESGWGLGGCGLVAAGLVGPVGTRHSATTPLRLNELFPTNHSPFQIATLIHGVIAFAQWEGIYSNQKLFERKPGSARRSWPIPRMRVLACFCPVVFVYRRTVKSSFMRYYSDTS</sequence>
<dbReference type="NCBIfam" id="TIGR00451">
    <property type="entry name" value="unchar_dom_2"/>
    <property type="match status" value="1"/>
</dbReference>
<evidence type="ECO:0000256" key="3">
    <source>
        <dbReference type="ARBA" id="ARBA00022490"/>
    </source>
</evidence>
<gene>
    <name evidence="6" type="primary">MCTS1</name>
    <name evidence="6" type="ORF">GWK47_043203</name>
</gene>
<dbReference type="SUPFAM" id="SSF88697">
    <property type="entry name" value="PUA domain-like"/>
    <property type="match status" value="1"/>
</dbReference>
<evidence type="ECO:0000256" key="1">
    <source>
        <dbReference type="ARBA" id="ARBA00004496"/>
    </source>
</evidence>
<evidence type="ECO:0000313" key="7">
    <source>
        <dbReference type="Proteomes" id="UP000770661"/>
    </source>
</evidence>
<feature type="region of interest" description="Disordered" evidence="4">
    <location>
        <begin position="155"/>
        <end position="240"/>
    </location>
</feature>
<dbReference type="GO" id="GO:0001731">
    <property type="term" value="P:formation of translation preinitiation complex"/>
    <property type="evidence" value="ECO:0007669"/>
    <property type="project" value="TreeGrafter"/>
</dbReference>
<dbReference type="CDD" id="cd21155">
    <property type="entry name" value="PUA_MCTS-1-like"/>
    <property type="match status" value="1"/>
</dbReference>
<keyword evidence="7" id="KW-1185">Reference proteome</keyword>
<protein>
    <submittedName>
        <fullName evidence="6">Malignant T-cell-amplified sequence 1</fullName>
    </submittedName>
</protein>
<dbReference type="GO" id="GO:0005737">
    <property type="term" value="C:cytoplasm"/>
    <property type="evidence" value="ECO:0007669"/>
    <property type="project" value="UniProtKB-SubCell"/>
</dbReference>
<dbReference type="Gene3D" id="3.10.400.20">
    <property type="match status" value="1"/>
</dbReference>
<organism evidence="6 7">
    <name type="scientific">Chionoecetes opilio</name>
    <name type="common">Atlantic snow crab</name>
    <name type="synonym">Cancer opilio</name>
    <dbReference type="NCBI Taxonomy" id="41210"/>
    <lineage>
        <taxon>Eukaryota</taxon>
        <taxon>Metazoa</taxon>
        <taxon>Ecdysozoa</taxon>
        <taxon>Arthropoda</taxon>
        <taxon>Crustacea</taxon>
        <taxon>Multicrustacea</taxon>
        <taxon>Malacostraca</taxon>
        <taxon>Eumalacostraca</taxon>
        <taxon>Eucarida</taxon>
        <taxon>Decapoda</taxon>
        <taxon>Pleocyemata</taxon>
        <taxon>Brachyura</taxon>
        <taxon>Eubrachyura</taxon>
        <taxon>Majoidea</taxon>
        <taxon>Majidae</taxon>
        <taxon>Chionoecetes</taxon>
    </lineage>
</organism>
<evidence type="ECO:0000259" key="5">
    <source>
        <dbReference type="SMART" id="SM00359"/>
    </source>
</evidence>
<name>A0A8J4YAJ7_CHIOP</name>
<evidence type="ECO:0000313" key="6">
    <source>
        <dbReference type="EMBL" id="KAG0723133.1"/>
    </source>
</evidence>
<dbReference type="InterPro" id="IPR016437">
    <property type="entry name" value="MCT-1/Tma20"/>
</dbReference>
<dbReference type="InterPro" id="IPR041366">
    <property type="entry name" value="Pre-PUA"/>
</dbReference>
<dbReference type="PANTHER" id="PTHR22798">
    <property type="entry name" value="MCT-1 PROTEIN"/>
    <property type="match status" value="1"/>
</dbReference>
<proteinExistence type="inferred from homology"/>
<feature type="compositionally biased region" description="Pro residues" evidence="4">
    <location>
        <begin position="166"/>
        <end position="179"/>
    </location>
</feature>
<dbReference type="InterPro" id="IPR004521">
    <property type="entry name" value="Uncharacterised_CHP00451"/>
</dbReference>
<dbReference type="Proteomes" id="UP000770661">
    <property type="component" value="Unassembled WGS sequence"/>
</dbReference>
<dbReference type="Pfam" id="PF17832">
    <property type="entry name" value="Pre-PUA"/>
    <property type="match status" value="1"/>
</dbReference>
<dbReference type="Pfam" id="PF01472">
    <property type="entry name" value="PUA"/>
    <property type="match status" value="1"/>
</dbReference>
<reference evidence="6" key="1">
    <citation type="submission" date="2020-07" db="EMBL/GenBank/DDBJ databases">
        <title>The High-quality genome of the commercially important snow crab, Chionoecetes opilio.</title>
        <authorList>
            <person name="Jeong J.-H."/>
            <person name="Ryu S."/>
        </authorList>
    </citation>
    <scope>NUCLEOTIDE SEQUENCE</scope>
    <source>
        <strain evidence="6">MADBK_172401_WGS</strain>
        <tissue evidence="6">Digestive gland</tissue>
    </source>
</reference>
<evidence type="ECO:0000256" key="4">
    <source>
        <dbReference type="SAM" id="MobiDB-lite"/>
    </source>
</evidence>
<keyword evidence="3" id="KW-0963">Cytoplasm</keyword>
<accession>A0A8J4YAJ7</accession>
<evidence type="ECO:0000256" key="2">
    <source>
        <dbReference type="ARBA" id="ARBA00008955"/>
    </source>
</evidence>
<dbReference type="PANTHER" id="PTHR22798:SF0">
    <property type="entry name" value="MALIGNANT T-CELL-AMPLIFIED SEQUENCE 1"/>
    <property type="match status" value="1"/>
</dbReference>
<dbReference type="AlphaFoldDB" id="A0A8J4YAJ7"/>
<dbReference type="GO" id="GO:0003723">
    <property type="term" value="F:RNA binding"/>
    <property type="evidence" value="ECO:0007669"/>
    <property type="project" value="InterPro"/>
</dbReference>
<feature type="domain" description="PUA" evidence="5">
    <location>
        <begin position="490"/>
        <end position="568"/>
    </location>
</feature>
<dbReference type="OrthoDB" id="10249667at2759"/>
<comment type="caution">
    <text evidence="6">The sequence shown here is derived from an EMBL/GenBank/DDBJ whole genome shotgun (WGS) entry which is preliminary data.</text>
</comment>
<dbReference type="EMBL" id="JACEEZ010008594">
    <property type="protein sequence ID" value="KAG0723133.1"/>
    <property type="molecule type" value="Genomic_DNA"/>
</dbReference>
<dbReference type="CDD" id="cd22541">
    <property type="entry name" value="SP5_N"/>
    <property type="match status" value="1"/>
</dbReference>
<comment type="similarity">
    <text evidence="2">Belongs to the MCTS1 family.</text>
</comment>
<dbReference type="InterPro" id="IPR015947">
    <property type="entry name" value="PUA-like_sf"/>
</dbReference>
<comment type="subcellular location">
    <subcellularLocation>
        <location evidence="1">Cytoplasm</location>
    </subcellularLocation>
</comment>